<dbReference type="InterPro" id="IPR014284">
    <property type="entry name" value="RNA_pol_sigma-70_dom"/>
</dbReference>
<dbReference type="Gene3D" id="1.10.1740.10">
    <property type="match status" value="1"/>
</dbReference>
<dbReference type="InterPro" id="IPR039425">
    <property type="entry name" value="RNA_pol_sigma-70-like"/>
</dbReference>
<dbReference type="InterPro" id="IPR007627">
    <property type="entry name" value="RNA_pol_sigma70_r2"/>
</dbReference>
<dbReference type="InterPro" id="IPR013249">
    <property type="entry name" value="RNA_pol_sigma70_r4_t2"/>
</dbReference>
<dbReference type="PANTHER" id="PTHR43133:SF8">
    <property type="entry name" value="RNA POLYMERASE SIGMA FACTOR HI_1459-RELATED"/>
    <property type="match status" value="1"/>
</dbReference>
<keyword evidence="3" id="KW-0731">Sigma factor</keyword>
<dbReference type="EMBL" id="POUD01000192">
    <property type="protein sequence ID" value="PZG12264.1"/>
    <property type="molecule type" value="Genomic_DNA"/>
</dbReference>
<evidence type="ECO:0000256" key="3">
    <source>
        <dbReference type="ARBA" id="ARBA00023082"/>
    </source>
</evidence>
<gene>
    <name evidence="8" type="ORF">C1J01_33360</name>
</gene>
<keyword evidence="9" id="KW-1185">Reference proteome</keyword>
<evidence type="ECO:0000313" key="9">
    <source>
        <dbReference type="Proteomes" id="UP000249304"/>
    </source>
</evidence>
<dbReference type="CDD" id="cd06171">
    <property type="entry name" value="Sigma70_r4"/>
    <property type="match status" value="1"/>
</dbReference>
<evidence type="ECO:0000256" key="1">
    <source>
        <dbReference type="ARBA" id="ARBA00010641"/>
    </source>
</evidence>
<reference evidence="8 9" key="1">
    <citation type="submission" date="2018-01" db="EMBL/GenBank/DDBJ databases">
        <title>Draft genome sequence of Nonomuraea sp. KC333.</title>
        <authorList>
            <person name="Sahin N."/>
            <person name="Saygin H."/>
            <person name="Ay H."/>
        </authorList>
    </citation>
    <scope>NUCLEOTIDE SEQUENCE [LARGE SCALE GENOMIC DNA]</scope>
    <source>
        <strain evidence="8 9">KC333</strain>
    </source>
</reference>
<evidence type="ECO:0000259" key="6">
    <source>
        <dbReference type="Pfam" id="PF04542"/>
    </source>
</evidence>
<dbReference type="GO" id="GO:0006352">
    <property type="term" value="P:DNA-templated transcription initiation"/>
    <property type="evidence" value="ECO:0007669"/>
    <property type="project" value="InterPro"/>
</dbReference>
<dbReference type="SUPFAM" id="SSF88946">
    <property type="entry name" value="Sigma2 domain of RNA polymerase sigma factors"/>
    <property type="match status" value="1"/>
</dbReference>
<dbReference type="Pfam" id="PF04542">
    <property type="entry name" value="Sigma70_r2"/>
    <property type="match status" value="1"/>
</dbReference>
<dbReference type="InterPro" id="IPR013324">
    <property type="entry name" value="RNA_pol_sigma_r3/r4-like"/>
</dbReference>
<comment type="caution">
    <text evidence="8">The sequence shown here is derived from an EMBL/GenBank/DDBJ whole genome shotgun (WGS) entry which is preliminary data.</text>
</comment>
<dbReference type="NCBIfam" id="TIGR02937">
    <property type="entry name" value="sigma70-ECF"/>
    <property type="match status" value="1"/>
</dbReference>
<dbReference type="Pfam" id="PF08281">
    <property type="entry name" value="Sigma70_r4_2"/>
    <property type="match status" value="1"/>
</dbReference>
<feature type="domain" description="RNA polymerase sigma factor 70 region 4 type 2" evidence="7">
    <location>
        <begin position="135"/>
        <end position="184"/>
    </location>
</feature>
<dbReference type="GO" id="GO:0016987">
    <property type="term" value="F:sigma factor activity"/>
    <property type="evidence" value="ECO:0007669"/>
    <property type="project" value="UniProtKB-KW"/>
</dbReference>
<evidence type="ECO:0000313" key="8">
    <source>
        <dbReference type="EMBL" id="PZG12264.1"/>
    </source>
</evidence>
<evidence type="ECO:0000256" key="2">
    <source>
        <dbReference type="ARBA" id="ARBA00023015"/>
    </source>
</evidence>
<keyword evidence="4" id="KW-0238">DNA-binding</keyword>
<proteinExistence type="inferred from homology"/>
<dbReference type="Gene3D" id="1.10.10.10">
    <property type="entry name" value="Winged helix-like DNA-binding domain superfamily/Winged helix DNA-binding domain"/>
    <property type="match status" value="1"/>
</dbReference>
<evidence type="ECO:0000259" key="7">
    <source>
        <dbReference type="Pfam" id="PF08281"/>
    </source>
</evidence>
<dbReference type="GO" id="GO:0003677">
    <property type="term" value="F:DNA binding"/>
    <property type="evidence" value="ECO:0007669"/>
    <property type="project" value="UniProtKB-KW"/>
</dbReference>
<dbReference type="RefSeq" id="WP_111182958.1">
    <property type="nucleotide sequence ID" value="NZ_POUD01000192.1"/>
</dbReference>
<dbReference type="AlphaFoldDB" id="A0A2W2F9A2"/>
<dbReference type="InterPro" id="IPR013325">
    <property type="entry name" value="RNA_pol_sigma_r2"/>
</dbReference>
<comment type="similarity">
    <text evidence="1">Belongs to the sigma-70 factor family. ECF subfamily.</text>
</comment>
<organism evidence="8 9">
    <name type="scientific">Nonomuraea aridisoli</name>
    <dbReference type="NCBI Taxonomy" id="2070368"/>
    <lineage>
        <taxon>Bacteria</taxon>
        <taxon>Bacillati</taxon>
        <taxon>Actinomycetota</taxon>
        <taxon>Actinomycetes</taxon>
        <taxon>Streptosporangiales</taxon>
        <taxon>Streptosporangiaceae</taxon>
        <taxon>Nonomuraea</taxon>
    </lineage>
</organism>
<feature type="domain" description="RNA polymerase sigma-70 region 2" evidence="6">
    <location>
        <begin position="33"/>
        <end position="99"/>
    </location>
</feature>
<sequence>MTAPPEVDDPPKEADDVLVIGESVRVPERFAVLYDRYFEEIYRYLAARLGAEAADDLAAETFLVAFRKRETFDAARGAVRPWLYGIATNLVAGHRRGLGRMLDAFRRVRSADAFEAGPEERVPARVDAASVRGPLAGALAGLSAGDRDVLLLVAVAGLSYEEVAESLDIPVGTVGSRLNRARRRVKAVLGDVNPTIGDADG</sequence>
<evidence type="ECO:0000256" key="5">
    <source>
        <dbReference type="ARBA" id="ARBA00023163"/>
    </source>
</evidence>
<keyword evidence="2" id="KW-0805">Transcription regulation</keyword>
<dbReference type="SUPFAM" id="SSF88659">
    <property type="entry name" value="Sigma3 and sigma4 domains of RNA polymerase sigma factors"/>
    <property type="match status" value="1"/>
</dbReference>
<name>A0A2W2F9A2_9ACTN</name>
<protein>
    <submittedName>
        <fullName evidence="8">RNA polymerase subunit sigma-70</fullName>
    </submittedName>
</protein>
<dbReference type="OrthoDB" id="5518337at2"/>
<dbReference type="InterPro" id="IPR036388">
    <property type="entry name" value="WH-like_DNA-bd_sf"/>
</dbReference>
<evidence type="ECO:0000256" key="4">
    <source>
        <dbReference type="ARBA" id="ARBA00023125"/>
    </source>
</evidence>
<accession>A0A2W2F9A2</accession>
<dbReference type="PANTHER" id="PTHR43133">
    <property type="entry name" value="RNA POLYMERASE ECF-TYPE SIGMA FACTO"/>
    <property type="match status" value="1"/>
</dbReference>
<keyword evidence="5" id="KW-0804">Transcription</keyword>
<dbReference type="Proteomes" id="UP000249304">
    <property type="component" value="Unassembled WGS sequence"/>
</dbReference>